<evidence type="ECO:0008006" key="4">
    <source>
        <dbReference type="Google" id="ProtNLM"/>
    </source>
</evidence>
<gene>
    <name evidence="2" type="ORF">APZ42_023719</name>
</gene>
<proteinExistence type="predicted"/>
<feature type="region of interest" description="Disordered" evidence="1">
    <location>
        <begin position="1"/>
        <end position="90"/>
    </location>
</feature>
<feature type="compositionally biased region" description="Low complexity" evidence="1">
    <location>
        <begin position="79"/>
        <end position="90"/>
    </location>
</feature>
<dbReference type="PANTHER" id="PTHR33194:SF4">
    <property type="entry name" value="CCHC-TYPE DOMAIN-CONTAINING PROTEIN"/>
    <property type="match status" value="1"/>
</dbReference>
<dbReference type="Proteomes" id="UP000076858">
    <property type="component" value="Unassembled WGS sequence"/>
</dbReference>
<feature type="compositionally biased region" description="Low complexity" evidence="1">
    <location>
        <begin position="49"/>
        <end position="67"/>
    </location>
</feature>
<sequence>MSEIKKRSSRYPTCGRSPSRRLHPELFFSSRRPQLGDADKDTEQTVARATPLTPSSSSSIFSEEASLATQHDTDEDSSESSSADSDNDSSTIRASLLPPLRIFPLANMAASVQKFIAPPVFSASPEEDAVDWLERFELAATYNRWSDADQARNFVMYLEGPARKWFLVHTHPNHWDDLPARPDPTVPYYPTYRRLPESKLRQREQGNEEDVVAYFYDIINMCRIVNPTMSQEQQLQHLYRGLKPTLLQKIYHIQPASTMKFLDVAKLHAEASSLVNRKVLSQSLLAVTPDVPNSSAAASTKLVKELAGLLTGLQQTIEQLNHPQTAVSPQGLNASGAPIWNQSGRNRRTVEGRFICGNDFLRQFGHLHVDYTGEQAHVILGDLPSFALNFPEPPVRHTKLWSLERCIIPAFSVVPVLTTGDTQFPGVSLFTPSEKLLSTKSLSVGHAVLFNATRSLPVANLSAVPDWINKHSTLGTLQPYTDDVVVCDHPDSFDGANQVFSNDTLPLEKNMSETSLETSINPDLPPRIRRKPNLFMAGLIYLLLLKICNALPSKDGIIIRDTVIFKEQPSISISESSWTVVTDVLLHDAETAIAAVEDHLAKLSRVAHAHHMDGTKFEKDDVRTAWRDTTSFMTANKIDNQVRLMGRTLNDSKTRLATCALTLSGARRPKRGILDLGGSTLKWLFGVSTQADLQDLNSRIEALTNSDKTSYNISRRF</sequence>
<dbReference type="AlphaFoldDB" id="A0A164UQD2"/>
<reference evidence="2 3" key="1">
    <citation type="submission" date="2016-03" db="EMBL/GenBank/DDBJ databases">
        <title>EvidentialGene: Evidence-directed Construction of Genes on Genomes.</title>
        <authorList>
            <person name="Gilbert D.G."/>
            <person name="Choi J.-H."/>
            <person name="Mockaitis K."/>
            <person name="Colbourne J."/>
            <person name="Pfrender M."/>
        </authorList>
    </citation>
    <scope>NUCLEOTIDE SEQUENCE [LARGE SCALE GENOMIC DNA]</scope>
    <source>
        <strain evidence="2 3">Xinb3</strain>
        <tissue evidence="2">Complete organism</tissue>
    </source>
</reference>
<evidence type="ECO:0000256" key="1">
    <source>
        <dbReference type="SAM" id="MobiDB-lite"/>
    </source>
</evidence>
<dbReference type="PANTHER" id="PTHR33194">
    <property type="entry name" value="ZINC KNUCKLE DOMAINCONTAINING PROTEIN"/>
    <property type="match status" value="1"/>
</dbReference>
<evidence type="ECO:0000313" key="3">
    <source>
        <dbReference type="Proteomes" id="UP000076858"/>
    </source>
</evidence>
<comment type="caution">
    <text evidence="2">The sequence shown here is derived from an EMBL/GenBank/DDBJ whole genome shotgun (WGS) entry which is preliminary data.</text>
</comment>
<name>A0A164UQD2_9CRUS</name>
<evidence type="ECO:0000313" key="2">
    <source>
        <dbReference type="EMBL" id="KZS11578.1"/>
    </source>
</evidence>
<organism evidence="2 3">
    <name type="scientific">Daphnia magna</name>
    <dbReference type="NCBI Taxonomy" id="35525"/>
    <lineage>
        <taxon>Eukaryota</taxon>
        <taxon>Metazoa</taxon>
        <taxon>Ecdysozoa</taxon>
        <taxon>Arthropoda</taxon>
        <taxon>Crustacea</taxon>
        <taxon>Branchiopoda</taxon>
        <taxon>Diplostraca</taxon>
        <taxon>Cladocera</taxon>
        <taxon>Anomopoda</taxon>
        <taxon>Daphniidae</taxon>
        <taxon>Daphnia</taxon>
    </lineage>
</organism>
<dbReference type="EMBL" id="LRGB01001579">
    <property type="protein sequence ID" value="KZS11578.1"/>
    <property type="molecule type" value="Genomic_DNA"/>
</dbReference>
<accession>A0A164UQD2</accession>
<protein>
    <recommendedName>
        <fullName evidence="4">Retrotransposon gag domain-containing protein</fullName>
    </recommendedName>
</protein>
<dbReference type="OrthoDB" id="10037266at2759"/>
<keyword evidence="3" id="KW-1185">Reference proteome</keyword>